<sequence length="114" mass="12774">MVKELVYAPSQALANHQMETEKDNRRSPGMLPPRNSEQDKSVLLLLDVESQVPGTFLSVLPPITGAGNSGPVHYRLRRVSTRTDMKCRALRTTPYPCSTARGIPSSRNIIHWFE</sequence>
<organism evidence="2 3">
    <name type="scientific">Gracilariopsis chorda</name>
    <dbReference type="NCBI Taxonomy" id="448386"/>
    <lineage>
        <taxon>Eukaryota</taxon>
        <taxon>Rhodophyta</taxon>
        <taxon>Florideophyceae</taxon>
        <taxon>Rhodymeniophycidae</taxon>
        <taxon>Gracilariales</taxon>
        <taxon>Gracilariaceae</taxon>
        <taxon>Gracilariopsis</taxon>
    </lineage>
</organism>
<accession>A0A2V3IMD3</accession>
<proteinExistence type="predicted"/>
<name>A0A2V3IMD3_9FLOR</name>
<keyword evidence="3" id="KW-1185">Reference proteome</keyword>
<gene>
    <name evidence="2" type="ORF">BWQ96_07005</name>
</gene>
<dbReference type="Proteomes" id="UP000247409">
    <property type="component" value="Unassembled WGS sequence"/>
</dbReference>
<dbReference type="EMBL" id="NBIV01000132">
    <property type="protein sequence ID" value="PXF43232.1"/>
    <property type="molecule type" value="Genomic_DNA"/>
</dbReference>
<reference evidence="2 3" key="1">
    <citation type="journal article" date="2018" name="Mol. Biol. Evol.">
        <title>Analysis of the draft genome of the red seaweed Gracilariopsis chorda provides insights into genome size evolution in Rhodophyta.</title>
        <authorList>
            <person name="Lee J."/>
            <person name="Yang E.C."/>
            <person name="Graf L."/>
            <person name="Yang J.H."/>
            <person name="Qiu H."/>
            <person name="Zel Zion U."/>
            <person name="Chan C.X."/>
            <person name="Stephens T.G."/>
            <person name="Weber A.P.M."/>
            <person name="Boo G.H."/>
            <person name="Boo S.M."/>
            <person name="Kim K.M."/>
            <person name="Shin Y."/>
            <person name="Jung M."/>
            <person name="Lee S.J."/>
            <person name="Yim H.S."/>
            <person name="Lee J.H."/>
            <person name="Bhattacharya D."/>
            <person name="Yoon H.S."/>
        </authorList>
    </citation>
    <scope>NUCLEOTIDE SEQUENCE [LARGE SCALE GENOMIC DNA]</scope>
    <source>
        <strain evidence="2 3">SKKU-2015</strain>
        <tissue evidence="2">Whole body</tissue>
    </source>
</reference>
<evidence type="ECO:0000313" key="2">
    <source>
        <dbReference type="EMBL" id="PXF43232.1"/>
    </source>
</evidence>
<comment type="caution">
    <text evidence="2">The sequence shown here is derived from an EMBL/GenBank/DDBJ whole genome shotgun (WGS) entry which is preliminary data.</text>
</comment>
<dbReference type="AlphaFoldDB" id="A0A2V3IMD3"/>
<protein>
    <submittedName>
        <fullName evidence="2">Uncharacterized protein</fullName>
    </submittedName>
</protein>
<evidence type="ECO:0000313" key="3">
    <source>
        <dbReference type="Proteomes" id="UP000247409"/>
    </source>
</evidence>
<evidence type="ECO:0000256" key="1">
    <source>
        <dbReference type="SAM" id="MobiDB-lite"/>
    </source>
</evidence>
<feature type="region of interest" description="Disordered" evidence="1">
    <location>
        <begin position="8"/>
        <end position="38"/>
    </location>
</feature>